<sequence length="66" mass="7660">MVSTDMKRKRGGSSLINQLERVWSREGRCPVMKKKKYEVLNIKKPLSECPKFDCKKGTNVITKGRF</sequence>
<proteinExistence type="predicted"/>
<comment type="caution">
    <text evidence="1">The sequence shown here is derived from an EMBL/GenBank/DDBJ whole genome shotgun (WGS) entry which is preliminary data.</text>
</comment>
<evidence type="ECO:0000313" key="2">
    <source>
        <dbReference type="Proteomes" id="UP000233440"/>
    </source>
</evidence>
<keyword evidence="2" id="KW-1185">Reference proteome</keyword>
<organism evidence="1 2">
    <name type="scientific">Heyndrickxia camelliae</name>
    <dbReference type="NCBI Taxonomy" id="1707093"/>
    <lineage>
        <taxon>Bacteria</taxon>
        <taxon>Bacillati</taxon>
        <taxon>Bacillota</taxon>
        <taxon>Bacilli</taxon>
        <taxon>Bacillales</taxon>
        <taxon>Bacillaceae</taxon>
        <taxon>Heyndrickxia</taxon>
    </lineage>
</organism>
<protein>
    <submittedName>
        <fullName evidence="1">Uncharacterized protein</fullName>
    </submittedName>
</protein>
<reference evidence="1 2" key="1">
    <citation type="submission" date="2017-11" db="EMBL/GenBank/DDBJ databases">
        <title>Bacillus camelliae sp. nov., isolated from pu'er tea.</title>
        <authorList>
            <person name="Niu L."/>
        </authorList>
    </citation>
    <scope>NUCLEOTIDE SEQUENCE [LARGE SCALE GENOMIC DNA]</scope>
    <source>
        <strain evidence="1 2">7578-1</strain>
    </source>
</reference>
<gene>
    <name evidence="1" type="ORF">CWO92_23370</name>
</gene>
<evidence type="ECO:0000313" key="1">
    <source>
        <dbReference type="EMBL" id="PKR82612.1"/>
    </source>
</evidence>
<name>A0A2N3LD79_9BACI</name>
<dbReference type="Proteomes" id="UP000233440">
    <property type="component" value="Unassembled WGS sequence"/>
</dbReference>
<dbReference type="AlphaFoldDB" id="A0A2N3LD79"/>
<accession>A0A2N3LD79</accession>
<dbReference type="EMBL" id="PIQO01000034">
    <property type="protein sequence ID" value="PKR82612.1"/>
    <property type="molecule type" value="Genomic_DNA"/>
</dbReference>